<protein>
    <submittedName>
        <fullName evidence="1">Ras-associating domain-containing protein</fullName>
    </submittedName>
</protein>
<accession>A0A183AHY4</accession>
<dbReference type="WBParaSite" id="ECPE_0000658201-mRNA-1">
    <property type="protein sequence ID" value="ECPE_0000658201-mRNA-1"/>
    <property type="gene ID" value="ECPE_0000658201"/>
</dbReference>
<evidence type="ECO:0000313" key="1">
    <source>
        <dbReference type="WBParaSite" id="ECPE_0000658201-mRNA-1"/>
    </source>
</evidence>
<organism evidence="1">
    <name type="scientific">Echinostoma caproni</name>
    <dbReference type="NCBI Taxonomy" id="27848"/>
    <lineage>
        <taxon>Eukaryota</taxon>
        <taxon>Metazoa</taxon>
        <taxon>Spiralia</taxon>
        <taxon>Lophotrochozoa</taxon>
        <taxon>Platyhelminthes</taxon>
        <taxon>Trematoda</taxon>
        <taxon>Digenea</taxon>
        <taxon>Plagiorchiida</taxon>
        <taxon>Echinostomata</taxon>
        <taxon>Echinostomatoidea</taxon>
        <taxon>Echinostomatidae</taxon>
        <taxon>Echinostoma</taxon>
    </lineage>
</organism>
<proteinExistence type="predicted"/>
<reference evidence="1" key="1">
    <citation type="submission" date="2016-06" db="UniProtKB">
        <authorList>
            <consortium name="WormBaseParasite"/>
        </authorList>
    </citation>
    <scope>IDENTIFICATION</scope>
</reference>
<sequence length="87" mass="10007">LHDMILRDRNERDTVNQLECEHAFLFQPDPEHQVIATYVLRFEHRSPRSEASPSGADPARSDRVISSEQVHVLRVYSTSLYSDTVPS</sequence>
<dbReference type="AlphaFoldDB" id="A0A183AHY4"/>
<name>A0A183AHY4_9TREM</name>